<evidence type="ECO:0000313" key="2">
    <source>
        <dbReference type="Proteomes" id="UP000317316"/>
    </source>
</evidence>
<name>A0A544SZT0_9BACI</name>
<proteinExistence type="predicted"/>
<evidence type="ECO:0008006" key="3">
    <source>
        <dbReference type="Google" id="ProtNLM"/>
    </source>
</evidence>
<accession>A0A544SZT0</accession>
<dbReference type="RefSeq" id="WP_142540031.1">
    <property type="nucleotide sequence ID" value="NZ_BMIE01000008.1"/>
</dbReference>
<protein>
    <recommendedName>
        <fullName evidence="3">Apea-like HEPN domain-containing protein</fullName>
    </recommendedName>
</protein>
<gene>
    <name evidence="1" type="ORF">FG382_16735</name>
</gene>
<organism evidence="1 2">
    <name type="scientific">Psychrobacillus lasiicapitis</name>
    <dbReference type="NCBI Taxonomy" id="1636719"/>
    <lineage>
        <taxon>Bacteria</taxon>
        <taxon>Bacillati</taxon>
        <taxon>Bacillota</taxon>
        <taxon>Bacilli</taxon>
        <taxon>Bacillales</taxon>
        <taxon>Bacillaceae</taxon>
        <taxon>Psychrobacillus</taxon>
    </lineage>
</organism>
<sequence length="341" mass="40213">MGIKLWAKIKLPYILRLENEEKYEIELPSDEEFSLFRVSFFPNSDNPDNSNYLSEYREKSCNYIEIESIVKRFNYSDYPVRNSVIYNSYEVSEIDTTEIFKLVKNKLNIFLIELSKITKMFWITDISLNPISGVIGNRTDYTFVEPDTAISDNIRSYYTINDNYMEEVKRKEVKPINMDILSVFRNENSLILKPIWHNYLNKATKAMYSSENEEFIIYCAISAESFIKQLIKVNSNLKEKDIVLEKLTEVGKNQMVNTYFKIILKYLFGANLIDKEEVLHKNLLDIFTLRNEIMHKGYLDKSSFEKVGINELNFEQANLYLSRLHRAIEICLNLFAKNPIK</sequence>
<evidence type="ECO:0000313" key="1">
    <source>
        <dbReference type="EMBL" id="TQR10711.1"/>
    </source>
</evidence>
<dbReference type="Proteomes" id="UP000317316">
    <property type="component" value="Unassembled WGS sequence"/>
</dbReference>
<comment type="caution">
    <text evidence="1">The sequence shown here is derived from an EMBL/GenBank/DDBJ whole genome shotgun (WGS) entry which is preliminary data.</text>
</comment>
<dbReference type="OrthoDB" id="3034718at2"/>
<keyword evidence="2" id="KW-1185">Reference proteome</keyword>
<dbReference type="AlphaFoldDB" id="A0A544SZT0"/>
<reference evidence="1 2" key="1">
    <citation type="submission" date="2019-05" db="EMBL/GenBank/DDBJ databases">
        <title>Psychrobacillus vulpis sp. nov., a new species isolated from feces of a red fox that inhabits in The Tablas de Daimiel Natural Park, Albacete, Spain.</title>
        <authorList>
            <person name="Rodriguez M."/>
            <person name="Reina J.C."/>
            <person name="Bejar V."/>
            <person name="Llamas I."/>
        </authorList>
    </citation>
    <scope>NUCLEOTIDE SEQUENCE [LARGE SCALE GENOMIC DNA]</scope>
    <source>
        <strain evidence="1 2">NEAU-3TGS17</strain>
    </source>
</reference>
<dbReference type="EMBL" id="VDGH01000010">
    <property type="protein sequence ID" value="TQR10711.1"/>
    <property type="molecule type" value="Genomic_DNA"/>
</dbReference>